<dbReference type="Pfam" id="PF13489">
    <property type="entry name" value="Methyltransf_23"/>
    <property type="match status" value="1"/>
</dbReference>
<gene>
    <name evidence="1" type="ORF">BKM31_20020</name>
</gene>
<evidence type="ECO:0000313" key="1">
    <source>
        <dbReference type="EMBL" id="AQZ63446.1"/>
    </source>
</evidence>
<proteinExistence type="predicted"/>
<dbReference type="SUPFAM" id="SSF53335">
    <property type="entry name" value="S-adenosyl-L-methionine-dependent methyltransferases"/>
    <property type="match status" value="1"/>
</dbReference>
<dbReference type="KEGG" id="noa:BKM31_20020"/>
<dbReference type="GO" id="GO:0032259">
    <property type="term" value="P:methylation"/>
    <property type="evidence" value="ECO:0007669"/>
    <property type="project" value="UniProtKB-KW"/>
</dbReference>
<dbReference type="RefSeq" id="WP_080039625.1">
    <property type="nucleotide sequence ID" value="NZ_CP017717.1"/>
</dbReference>
<keyword evidence="2" id="KW-1185">Reference proteome</keyword>
<dbReference type="InterPro" id="IPR029063">
    <property type="entry name" value="SAM-dependent_MTases_sf"/>
</dbReference>
<name>A0A1U9ZZR1_9ACTN</name>
<dbReference type="Gene3D" id="3.40.50.150">
    <property type="entry name" value="Vaccinia Virus protein VP39"/>
    <property type="match status" value="1"/>
</dbReference>
<dbReference type="CDD" id="cd02440">
    <property type="entry name" value="AdoMet_MTases"/>
    <property type="match status" value="1"/>
</dbReference>
<protein>
    <submittedName>
        <fullName evidence="1">Methyltransferase type 11</fullName>
    </submittedName>
</protein>
<keyword evidence="1" id="KW-0489">Methyltransferase</keyword>
<organism evidence="1 2">
    <name type="scientific">[Actinomadura] parvosata subsp. kistnae</name>
    <dbReference type="NCBI Taxonomy" id="1909395"/>
    <lineage>
        <taxon>Bacteria</taxon>
        <taxon>Bacillati</taxon>
        <taxon>Actinomycetota</taxon>
        <taxon>Actinomycetes</taxon>
        <taxon>Streptosporangiales</taxon>
        <taxon>Streptosporangiaceae</taxon>
        <taxon>Nonomuraea</taxon>
    </lineage>
</organism>
<dbReference type="GO" id="GO:0008168">
    <property type="term" value="F:methyltransferase activity"/>
    <property type="evidence" value="ECO:0007669"/>
    <property type="project" value="UniProtKB-KW"/>
</dbReference>
<dbReference type="Proteomes" id="UP000190797">
    <property type="component" value="Chromosome"/>
</dbReference>
<dbReference type="OrthoDB" id="22151at2"/>
<dbReference type="EMBL" id="CP017717">
    <property type="protein sequence ID" value="AQZ63446.1"/>
    <property type="molecule type" value="Genomic_DNA"/>
</dbReference>
<dbReference type="AlphaFoldDB" id="A0A1U9ZZR1"/>
<reference evidence="2" key="1">
    <citation type="journal article" date="2017" name="Med. Chem. Commun.">
        <title>Nonomuraea sp. ATCC 55076 harbours the largest actinomycete chromosome to date and the kistamicin biosynthetic gene cluster.</title>
        <authorList>
            <person name="Nazari B."/>
            <person name="Forneris C.C."/>
            <person name="Gibson M.I."/>
            <person name="Moon K."/>
            <person name="Schramma K.R."/>
            <person name="Seyedsayamdost M.R."/>
        </authorList>
    </citation>
    <scope>NUCLEOTIDE SEQUENCE [LARGE SCALE GENOMIC DNA]</scope>
    <source>
        <strain evidence="2">ATCC 55076</strain>
    </source>
</reference>
<keyword evidence="1" id="KW-0808">Transferase</keyword>
<dbReference type="STRING" id="1909395.BKM31_20020"/>
<evidence type="ECO:0000313" key="2">
    <source>
        <dbReference type="Proteomes" id="UP000190797"/>
    </source>
</evidence>
<accession>A0A1U9ZZR1</accession>
<sequence>MPTEPAKPDRPTVTDRASYWDRYATGIRTTDAPETALKNAFGWTQYEGHGPGDELLGEPATALELGSSRGHAVAALATKGIDTTGVDLSLVQVEGARQRWGHLPNAHFVHADVITFLTSARERRWEAIYSIFGALWFTDPEQWMPLVRARLAPGGRLVFSCAPAVPGTAGVQGMYGAGFTGPQVWIYRWTYEPGEWARLLTGTGFREVDARVEPAPDPRNVGTLIVEARA</sequence>